<gene>
    <name evidence="2" type="ORF">WMW71_12845</name>
</gene>
<proteinExistence type="predicted"/>
<name>A0ABU9E6U7_9FLAO</name>
<keyword evidence="3" id="KW-1185">Reference proteome</keyword>
<evidence type="ECO:0000313" key="3">
    <source>
        <dbReference type="Proteomes" id="UP001491349"/>
    </source>
</evidence>
<comment type="caution">
    <text evidence="2">The sequence shown here is derived from an EMBL/GenBank/DDBJ whole genome shotgun (WGS) entry which is preliminary data.</text>
</comment>
<evidence type="ECO:0000259" key="1">
    <source>
        <dbReference type="Pfam" id="PF22294"/>
    </source>
</evidence>
<dbReference type="RefSeq" id="WP_187661294.1">
    <property type="nucleotide sequence ID" value="NZ_JACTAB010000015.1"/>
</dbReference>
<reference evidence="2 3" key="1">
    <citation type="submission" date="2024-04" db="EMBL/GenBank/DDBJ databases">
        <title>draft genome sequnece of Flavobacterium buctense JCM 30750.</title>
        <authorList>
            <person name="Kim D.-U."/>
        </authorList>
    </citation>
    <scope>NUCLEOTIDE SEQUENCE [LARGE SCALE GENOMIC DNA]</scope>
    <source>
        <strain evidence="2 3">JCM 30750</strain>
    </source>
</reference>
<evidence type="ECO:0000313" key="2">
    <source>
        <dbReference type="EMBL" id="MEK8181232.1"/>
    </source>
</evidence>
<dbReference type="InterPro" id="IPR054239">
    <property type="entry name" value="DUF6966"/>
</dbReference>
<sequence>MTVREYCIEIYKLLNEVGEIHWAKSFKIFISELEESEDKSIYRKIISIYGGMGSFNDLVLYKNGILCRKENDELAKLRSELYLEIGNNWT</sequence>
<dbReference type="Proteomes" id="UP001491349">
    <property type="component" value="Unassembled WGS sequence"/>
</dbReference>
<protein>
    <recommendedName>
        <fullName evidence="1">DUF6966 domain-containing protein</fullName>
    </recommendedName>
</protein>
<dbReference type="Pfam" id="PF22294">
    <property type="entry name" value="DUF6966"/>
    <property type="match status" value="1"/>
</dbReference>
<dbReference type="EMBL" id="JBBPCB010000013">
    <property type="protein sequence ID" value="MEK8181232.1"/>
    <property type="molecule type" value="Genomic_DNA"/>
</dbReference>
<feature type="domain" description="DUF6966" evidence="1">
    <location>
        <begin position="16"/>
        <end position="65"/>
    </location>
</feature>
<accession>A0ABU9E6U7</accession>
<organism evidence="2 3">
    <name type="scientific">Flavobacterium buctense</name>
    <dbReference type="NCBI Taxonomy" id="1648146"/>
    <lineage>
        <taxon>Bacteria</taxon>
        <taxon>Pseudomonadati</taxon>
        <taxon>Bacteroidota</taxon>
        <taxon>Flavobacteriia</taxon>
        <taxon>Flavobacteriales</taxon>
        <taxon>Flavobacteriaceae</taxon>
        <taxon>Flavobacterium</taxon>
    </lineage>
</organism>